<evidence type="ECO:0000313" key="4">
    <source>
        <dbReference type="Proteomes" id="UP000223913"/>
    </source>
</evidence>
<protein>
    <recommendedName>
        <fullName evidence="5">Glycosyltransferase family 4 protein</fullName>
    </recommendedName>
</protein>
<evidence type="ECO:0000259" key="1">
    <source>
        <dbReference type="Pfam" id="PF00534"/>
    </source>
</evidence>
<sequence>MDNKNIVIIPAWYPRVGDPYAGNFIRLQAQALRATGLNISVLSFDEDRLPFMRSAPDFSLSNDKEVPTYRLRAFTPPKRIRPLRSIWFAHWDRLLQYFVRINGQLPDLLHAHSFVGGAAARYLSERYQIPYLLTEHYSGFISDKLPTHWRGDLASIYRDAEKVIAVSPALANAMQSFVSGVEVIPNMVDTEIFNPTAVAEGPKQIKTIISVGSLIPRKNYTGLLQSFARLAHQLPLKLVIVGNGPRLRSLNRLSEQLGIAERVRFTGALSPPELAAAFRSADLYVSTSLAESFGLAPVEALASGVPVVMLRCNNILEARPFVGVSIVDKEADLVPLLLEQLMKDRPDPQQLSDQVVAGFSPDKTAKAIEKVYEDILLGK</sequence>
<organism evidence="3 4">
    <name type="scientific">Flavilitoribacter nigricans (strain ATCC 23147 / DSM 23189 / NBRC 102662 / NCIMB 1420 / SS-2)</name>
    <name type="common">Lewinella nigricans</name>
    <dbReference type="NCBI Taxonomy" id="1122177"/>
    <lineage>
        <taxon>Bacteria</taxon>
        <taxon>Pseudomonadati</taxon>
        <taxon>Bacteroidota</taxon>
        <taxon>Saprospiria</taxon>
        <taxon>Saprospirales</taxon>
        <taxon>Lewinellaceae</taxon>
        <taxon>Flavilitoribacter</taxon>
    </lineage>
</organism>
<feature type="domain" description="Glycosyltransferase subfamily 4-like N-terminal" evidence="2">
    <location>
        <begin position="22"/>
        <end position="191"/>
    </location>
</feature>
<dbReference type="EMBL" id="PDUD01000054">
    <property type="protein sequence ID" value="PHN01470.1"/>
    <property type="molecule type" value="Genomic_DNA"/>
</dbReference>
<evidence type="ECO:0000313" key="3">
    <source>
        <dbReference type="EMBL" id="PHN01470.1"/>
    </source>
</evidence>
<dbReference type="OrthoDB" id="9795068at2"/>
<dbReference type="Pfam" id="PF13439">
    <property type="entry name" value="Glyco_transf_4"/>
    <property type="match status" value="1"/>
</dbReference>
<dbReference type="PANTHER" id="PTHR45947">
    <property type="entry name" value="SULFOQUINOVOSYL TRANSFERASE SQD2"/>
    <property type="match status" value="1"/>
</dbReference>
<reference evidence="3 4" key="1">
    <citation type="submission" date="2017-10" db="EMBL/GenBank/DDBJ databases">
        <title>The draft genome sequence of Lewinella nigricans NBRC 102662.</title>
        <authorList>
            <person name="Wang K."/>
        </authorList>
    </citation>
    <scope>NUCLEOTIDE SEQUENCE [LARGE SCALE GENOMIC DNA]</scope>
    <source>
        <strain evidence="3 4">NBRC 102662</strain>
    </source>
</reference>
<dbReference type="AlphaFoldDB" id="A0A2D0MZ65"/>
<feature type="domain" description="Glycosyl transferase family 1" evidence="1">
    <location>
        <begin position="203"/>
        <end position="353"/>
    </location>
</feature>
<evidence type="ECO:0000259" key="2">
    <source>
        <dbReference type="Pfam" id="PF13439"/>
    </source>
</evidence>
<accession>A0A2D0MZ65</accession>
<gene>
    <name evidence="3" type="ORF">CRP01_36830</name>
</gene>
<dbReference type="InterPro" id="IPR028098">
    <property type="entry name" value="Glyco_trans_4-like_N"/>
</dbReference>
<dbReference type="Proteomes" id="UP000223913">
    <property type="component" value="Unassembled WGS sequence"/>
</dbReference>
<dbReference type="InterPro" id="IPR050194">
    <property type="entry name" value="Glycosyltransferase_grp1"/>
</dbReference>
<dbReference type="SUPFAM" id="SSF53756">
    <property type="entry name" value="UDP-Glycosyltransferase/glycogen phosphorylase"/>
    <property type="match status" value="1"/>
</dbReference>
<proteinExistence type="predicted"/>
<dbReference type="Pfam" id="PF00534">
    <property type="entry name" value="Glycos_transf_1"/>
    <property type="match status" value="1"/>
</dbReference>
<dbReference type="PANTHER" id="PTHR45947:SF15">
    <property type="entry name" value="TEICHURONIC ACID BIOSYNTHESIS GLYCOSYLTRANSFERASE TUAC-RELATED"/>
    <property type="match status" value="1"/>
</dbReference>
<dbReference type="InterPro" id="IPR001296">
    <property type="entry name" value="Glyco_trans_1"/>
</dbReference>
<keyword evidence="4" id="KW-1185">Reference proteome</keyword>
<name>A0A2D0MZ65_FLAN2</name>
<dbReference type="Gene3D" id="3.40.50.2000">
    <property type="entry name" value="Glycogen Phosphorylase B"/>
    <property type="match status" value="2"/>
</dbReference>
<dbReference type="RefSeq" id="WP_099155102.1">
    <property type="nucleotide sequence ID" value="NZ_PDUD01000054.1"/>
</dbReference>
<evidence type="ECO:0008006" key="5">
    <source>
        <dbReference type="Google" id="ProtNLM"/>
    </source>
</evidence>
<comment type="caution">
    <text evidence="3">The sequence shown here is derived from an EMBL/GenBank/DDBJ whole genome shotgun (WGS) entry which is preliminary data.</text>
</comment>
<dbReference type="GO" id="GO:0016757">
    <property type="term" value="F:glycosyltransferase activity"/>
    <property type="evidence" value="ECO:0007669"/>
    <property type="project" value="InterPro"/>
</dbReference>